<feature type="region of interest" description="Disordered" evidence="1">
    <location>
        <begin position="1"/>
        <end position="27"/>
    </location>
</feature>
<dbReference type="AlphaFoldDB" id="A0ABD2Z5M9"/>
<reference evidence="2 3" key="1">
    <citation type="submission" date="2024-11" db="EMBL/GenBank/DDBJ databases">
        <title>A near-complete genome assembly of Cinchona calisaya.</title>
        <authorList>
            <person name="Lian D.C."/>
            <person name="Zhao X.W."/>
            <person name="Wei L."/>
        </authorList>
    </citation>
    <scope>NUCLEOTIDE SEQUENCE [LARGE SCALE GENOMIC DNA]</scope>
    <source>
        <tissue evidence="2">Nenye</tissue>
    </source>
</reference>
<proteinExistence type="predicted"/>
<organism evidence="2 3">
    <name type="scientific">Cinchona calisaya</name>
    <dbReference type="NCBI Taxonomy" id="153742"/>
    <lineage>
        <taxon>Eukaryota</taxon>
        <taxon>Viridiplantae</taxon>
        <taxon>Streptophyta</taxon>
        <taxon>Embryophyta</taxon>
        <taxon>Tracheophyta</taxon>
        <taxon>Spermatophyta</taxon>
        <taxon>Magnoliopsida</taxon>
        <taxon>eudicotyledons</taxon>
        <taxon>Gunneridae</taxon>
        <taxon>Pentapetalae</taxon>
        <taxon>asterids</taxon>
        <taxon>lamiids</taxon>
        <taxon>Gentianales</taxon>
        <taxon>Rubiaceae</taxon>
        <taxon>Cinchonoideae</taxon>
        <taxon>Cinchoneae</taxon>
        <taxon>Cinchona</taxon>
    </lineage>
</organism>
<sequence>MSTNQGGAGQNQGANSQDRRHQRSQATKDGAMTIVTNVVRKDITPNFTSQNQLKVMLPYPPKRLMYLIKIGMHKYRLQLKSVHFVALLIKRRVSSYNMILYVSGLSNKITGNLSLDIAEAYVGKATLYLVAAIELAECGDRRRFPRGD</sequence>
<gene>
    <name evidence="2" type="ORF">ACH5RR_026821</name>
</gene>
<protein>
    <submittedName>
        <fullName evidence="2">Uncharacterized protein</fullName>
    </submittedName>
</protein>
<accession>A0ABD2Z5M9</accession>
<dbReference type="EMBL" id="JBJUIK010000011">
    <property type="protein sequence ID" value="KAL3514104.1"/>
    <property type="molecule type" value="Genomic_DNA"/>
</dbReference>
<dbReference type="Proteomes" id="UP001630127">
    <property type="component" value="Unassembled WGS sequence"/>
</dbReference>
<evidence type="ECO:0000313" key="2">
    <source>
        <dbReference type="EMBL" id="KAL3514104.1"/>
    </source>
</evidence>
<evidence type="ECO:0000313" key="3">
    <source>
        <dbReference type="Proteomes" id="UP001630127"/>
    </source>
</evidence>
<comment type="caution">
    <text evidence="2">The sequence shown here is derived from an EMBL/GenBank/DDBJ whole genome shotgun (WGS) entry which is preliminary data.</text>
</comment>
<evidence type="ECO:0000256" key="1">
    <source>
        <dbReference type="SAM" id="MobiDB-lite"/>
    </source>
</evidence>
<feature type="compositionally biased region" description="Gly residues" evidence="1">
    <location>
        <begin position="1"/>
        <end position="10"/>
    </location>
</feature>
<keyword evidence="3" id="KW-1185">Reference proteome</keyword>
<name>A0ABD2Z5M9_9GENT</name>